<dbReference type="GO" id="GO:0010028">
    <property type="term" value="P:xanthophyll cycle"/>
    <property type="evidence" value="ECO:0007669"/>
    <property type="project" value="InterPro"/>
</dbReference>
<dbReference type="Pfam" id="PF07137">
    <property type="entry name" value="VDE"/>
    <property type="match status" value="1"/>
</dbReference>
<gene>
    <name evidence="5" type="ORF">WJX81_005418</name>
</gene>
<feature type="domain" description="Chromo" evidence="4">
    <location>
        <begin position="759"/>
        <end position="802"/>
    </location>
</feature>
<evidence type="ECO:0000313" key="5">
    <source>
        <dbReference type="EMBL" id="KAK9839677.1"/>
    </source>
</evidence>
<dbReference type="EMBL" id="JALJOU010000015">
    <property type="protein sequence ID" value="KAK9839677.1"/>
    <property type="molecule type" value="Genomic_DNA"/>
</dbReference>
<evidence type="ECO:0000313" key="6">
    <source>
        <dbReference type="Proteomes" id="UP001445335"/>
    </source>
</evidence>
<dbReference type="InterPro" id="IPR023780">
    <property type="entry name" value="Chromo_domain"/>
</dbReference>
<keyword evidence="2" id="KW-0539">Nucleus</keyword>
<feature type="compositionally biased region" description="Low complexity" evidence="3">
    <location>
        <begin position="462"/>
        <end position="477"/>
    </location>
</feature>
<dbReference type="InterPro" id="IPR016197">
    <property type="entry name" value="Chromo-like_dom_sf"/>
</dbReference>
<name>A0AAW1S1H1_9CHLO</name>
<dbReference type="PANTHER" id="PTHR33970:SF2">
    <property type="entry name" value="OS01G0716400 PROTEIN"/>
    <property type="match status" value="1"/>
</dbReference>
<comment type="caution">
    <text evidence="5">The sequence shown here is derived from an EMBL/GenBank/DDBJ whole genome shotgun (WGS) entry which is preliminary data.</text>
</comment>
<dbReference type="Proteomes" id="UP001445335">
    <property type="component" value="Unassembled WGS sequence"/>
</dbReference>
<dbReference type="GO" id="GO:0046422">
    <property type="term" value="F:violaxanthin de-epoxidase activity"/>
    <property type="evidence" value="ECO:0007669"/>
    <property type="project" value="InterPro"/>
</dbReference>
<protein>
    <recommendedName>
        <fullName evidence="4">Chromo domain-containing protein</fullName>
    </recommendedName>
</protein>
<dbReference type="InterPro" id="IPR044682">
    <property type="entry name" value="VDE"/>
</dbReference>
<feature type="compositionally biased region" description="Low complexity" evidence="3">
    <location>
        <begin position="589"/>
        <end position="598"/>
    </location>
</feature>
<dbReference type="InterPro" id="IPR010788">
    <property type="entry name" value="VDE_dom"/>
</dbReference>
<dbReference type="InterPro" id="IPR012674">
    <property type="entry name" value="Calycin"/>
</dbReference>
<dbReference type="PANTHER" id="PTHR33970">
    <property type="entry name" value="VIOLAXANTHIN DE-EPOXIDASE, CHLOROPLASTIC-RELATED"/>
    <property type="match status" value="1"/>
</dbReference>
<dbReference type="AlphaFoldDB" id="A0AAW1S1H1"/>
<feature type="compositionally biased region" description="Low complexity" evidence="3">
    <location>
        <begin position="680"/>
        <end position="692"/>
    </location>
</feature>
<reference evidence="5 6" key="1">
    <citation type="journal article" date="2024" name="Nat. Commun.">
        <title>Phylogenomics reveals the evolutionary origins of lichenization in chlorophyte algae.</title>
        <authorList>
            <person name="Puginier C."/>
            <person name="Libourel C."/>
            <person name="Otte J."/>
            <person name="Skaloud P."/>
            <person name="Haon M."/>
            <person name="Grisel S."/>
            <person name="Petersen M."/>
            <person name="Berrin J.G."/>
            <person name="Delaux P.M."/>
            <person name="Dal Grande F."/>
            <person name="Keller J."/>
        </authorList>
    </citation>
    <scope>NUCLEOTIDE SEQUENCE [LARGE SCALE GENOMIC DNA]</scope>
    <source>
        <strain evidence="5 6">SAG 245.80</strain>
    </source>
</reference>
<evidence type="ECO:0000256" key="3">
    <source>
        <dbReference type="SAM" id="MobiDB-lite"/>
    </source>
</evidence>
<sequence>MGRRLGFNNAAFHLGVFTVEIFRDMQGEDYEAFVSHARKADMFFLACVTSGPAVELLPQHFASAPSVVVFDSAPQLQALARLGGTPVAKPSVLQQAIARLPWTPAARALTLQKNLAELWARQQSDDLLFIFLSVIDAYITKVPAVDSLRASGIGAVACMLKNCRGQITACLADPECKAGLDCLQACSPTDQVCAYRCIVSYESAPLQDFSLCILQKHNCLGKDACIPDQPDPPPMASFRGEPLTHETAEALFIGWLGKDEWSWRVVAGQNAAYDQFPCQFQLFYRGKARNSLWYDPVFRVRKFNGEMVWRRRHYRVRRAELPGTFFFSVLDNGVISNEFWRQVDVAEDLSWALFAYSGAAAAAGQSYTGAVLCTRDGRWPAAAAEPRVNAALRLAGIEPWELFKVDNSGCLDAQPSPPLGIPAKDAATIPAKGATCKGVSGRQEAFSSRARRGPRTWTRMARTLLSPRRARSASRGPPETRRGWSEENASPDPSPERRGRAEDAARAAKQGILVRPISAARGSGGAKAGAGGSAVRRNCARAARPVPGGRPVWAPPSAAAPLGPEKEAGASAPADAKPKRAARPRKRPPAGGARAAAAGAGGRPGATWGPVARKAAPAAAAGVAAAGGAAAAVLLPYPRGRQTVNGAAGRVTAFCPRNGLAQISREASNKQLHCSRHRAPAPAGGAAPALRRPAPKRKGPVAAARARQRAGAAAEAFAPSPPTGALVAEAAEAGLGLAVALEEEGDTNSVDADDGEEVFEVEKIMDERCLHSKAAARFRIRWWGYDEADDTWEPVASLDHDPFDYEWADPAKRAAAAGAWAARTKV</sequence>
<dbReference type="Gene3D" id="2.40.128.20">
    <property type="match status" value="1"/>
</dbReference>
<dbReference type="GO" id="GO:0005634">
    <property type="term" value="C:nucleus"/>
    <property type="evidence" value="ECO:0007669"/>
    <property type="project" value="UniProtKB-SubCell"/>
</dbReference>
<evidence type="ECO:0000256" key="2">
    <source>
        <dbReference type="ARBA" id="ARBA00023242"/>
    </source>
</evidence>
<dbReference type="InterPro" id="IPR000953">
    <property type="entry name" value="Chromo/chromo_shadow_dom"/>
</dbReference>
<feature type="compositionally biased region" description="Gly residues" evidence="3">
    <location>
        <begin position="522"/>
        <end position="532"/>
    </location>
</feature>
<feature type="region of interest" description="Disordered" evidence="3">
    <location>
        <begin position="677"/>
        <end position="706"/>
    </location>
</feature>
<dbReference type="SUPFAM" id="SSF54160">
    <property type="entry name" value="Chromo domain-like"/>
    <property type="match status" value="1"/>
</dbReference>
<evidence type="ECO:0000256" key="1">
    <source>
        <dbReference type="ARBA" id="ARBA00004123"/>
    </source>
</evidence>
<dbReference type="PROSITE" id="PS50013">
    <property type="entry name" value="CHROMO_2"/>
    <property type="match status" value="1"/>
</dbReference>
<evidence type="ECO:0000259" key="4">
    <source>
        <dbReference type="PROSITE" id="PS50013"/>
    </source>
</evidence>
<dbReference type="PROSITE" id="PS00598">
    <property type="entry name" value="CHROMO_1"/>
    <property type="match status" value="1"/>
</dbReference>
<feature type="compositionally biased region" description="Basic residues" evidence="3">
    <location>
        <begin position="579"/>
        <end position="588"/>
    </location>
</feature>
<proteinExistence type="predicted"/>
<feature type="compositionally biased region" description="Basic and acidic residues" evidence="3">
    <location>
        <begin position="494"/>
        <end position="506"/>
    </location>
</feature>
<accession>A0AAW1S1H1</accession>
<dbReference type="InterPro" id="IPR023779">
    <property type="entry name" value="Chromodomain_CS"/>
</dbReference>
<dbReference type="Gene3D" id="2.40.50.40">
    <property type="match status" value="1"/>
</dbReference>
<organism evidence="5 6">
    <name type="scientific">Elliptochloris bilobata</name>
    <dbReference type="NCBI Taxonomy" id="381761"/>
    <lineage>
        <taxon>Eukaryota</taxon>
        <taxon>Viridiplantae</taxon>
        <taxon>Chlorophyta</taxon>
        <taxon>core chlorophytes</taxon>
        <taxon>Trebouxiophyceae</taxon>
        <taxon>Trebouxiophyceae incertae sedis</taxon>
        <taxon>Elliptochloris clade</taxon>
        <taxon>Elliptochloris</taxon>
    </lineage>
</organism>
<comment type="subcellular location">
    <subcellularLocation>
        <location evidence="1">Nucleus</location>
    </subcellularLocation>
</comment>
<dbReference type="Pfam" id="PF00385">
    <property type="entry name" value="Chromo"/>
    <property type="match status" value="1"/>
</dbReference>
<feature type="region of interest" description="Disordered" evidence="3">
    <location>
        <begin position="462"/>
        <end position="605"/>
    </location>
</feature>
<keyword evidence="6" id="KW-1185">Reference proteome</keyword>